<evidence type="ECO:0000313" key="3">
    <source>
        <dbReference type="EMBL" id="QLQ36010.1"/>
    </source>
</evidence>
<protein>
    <submittedName>
        <fullName evidence="3">Aminoglycoside phosphotransferase family protein</fullName>
        <ecNumber evidence="3">2.7.1.-</ecNumber>
    </submittedName>
</protein>
<dbReference type="InterPro" id="IPR011009">
    <property type="entry name" value="Kinase-like_dom_sf"/>
</dbReference>
<reference evidence="3 4" key="2">
    <citation type="journal article" date="2021" name="Mar. Drugs">
        <title>A New Micromonospora Strain with Antibiotic Activity Isolated from the Microbiome of a Mid-Atlantic Deep-Sea Sponge.</title>
        <authorList>
            <person name="Back C.R."/>
            <person name="Stennett H.L."/>
            <person name="Williams S.E."/>
            <person name="Wang L."/>
            <person name="Ojeda Gomez J."/>
            <person name="Abdulle O.M."/>
            <person name="Duffy T."/>
            <person name="Neal C."/>
            <person name="Mantell J."/>
            <person name="Jepson M.A."/>
            <person name="Hendry K.R."/>
            <person name="Powell D."/>
            <person name="Stach J.E.M."/>
            <person name="Essex-Lopresti A.E."/>
            <person name="Willis C.L."/>
            <person name="Curnow P."/>
            <person name="Race P.R."/>
        </authorList>
    </citation>
    <scope>NUCLEOTIDE SEQUENCE [LARGE SCALE GENOMIC DNA]</scope>
    <source>
        <strain evidence="3 4">28ISP2-46</strain>
    </source>
</reference>
<dbReference type="SUPFAM" id="SSF56112">
    <property type="entry name" value="Protein kinase-like (PK-like)"/>
    <property type="match status" value="1"/>
</dbReference>
<dbReference type="RefSeq" id="WP_181568530.1">
    <property type="nucleotide sequence ID" value="NZ_CP059322.2"/>
</dbReference>
<dbReference type="PANTHER" id="PTHR21310:SF15">
    <property type="entry name" value="AMINOGLYCOSIDE PHOSPHOTRANSFERASE DOMAIN-CONTAINING PROTEIN"/>
    <property type="match status" value="1"/>
</dbReference>
<feature type="domain" description="Aminoglycoside phosphotransferase" evidence="2">
    <location>
        <begin position="36"/>
        <end position="280"/>
    </location>
</feature>
<gene>
    <name evidence="3" type="ORF">H1D33_22065</name>
</gene>
<dbReference type="EC" id="2.7.1.-" evidence="3"/>
<dbReference type="InterPro" id="IPR051678">
    <property type="entry name" value="AGP_Transferase"/>
</dbReference>
<dbReference type="AlphaFoldDB" id="A0A7L6B2Y7"/>
<keyword evidence="4" id="KW-1185">Reference proteome</keyword>
<dbReference type="GO" id="GO:0016740">
    <property type="term" value="F:transferase activity"/>
    <property type="evidence" value="ECO:0007669"/>
    <property type="project" value="UniProtKB-KW"/>
</dbReference>
<evidence type="ECO:0000313" key="4">
    <source>
        <dbReference type="Proteomes" id="UP000510844"/>
    </source>
</evidence>
<sequence length="353" mass="38024">MSVSPTRRDLDPEQVRRYLDASLGPAVEVVDCGPLAGGGFAAVWWVRLADGRDVVLKVGPPPHVPLLRYERDMIGAEARYLRLVATRAPAVPAPSLLHHGRHAELGDWLLTARLPGRTLWDLSRAGADVAPLRAEFGRALAVLHAVTGDRYGYDGGRAAAPTWRAAYTAMVDDLLADAADWAVPLPAPAARIRELVARHAAVLDVVRRPALLHFDGWAGNVLAVDGPDGTPRLSGLVDGERHLWGDPLLDLVSPLLFRRAEDDPDDALVRAYRAAAPFAWDADVRRRLGLYRLHLYLLMTVEMPSRAITAESDPGRVARLADLLDAELSDLAGPVRASRSGGTTGATSPPASP</sequence>
<feature type="region of interest" description="Disordered" evidence="1">
    <location>
        <begin position="334"/>
        <end position="353"/>
    </location>
</feature>
<dbReference type="PANTHER" id="PTHR21310">
    <property type="entry name" value="AMINOGLYCOSIDE PHOSPHOTRANSFERASE-RELATED-RELATED"/>
    <property type="match status" value="1"/>
</dbReference>
<evidence type="ECO:0000256" key="1">
    <source>
        <dbReference type="SAM" id="MobiDB-lite"/>
    </source>
</evidence>
<dbReference type="KEGG" id="mfeu:H1D33_22065"/>
<accession>A0A7L6B2Y7</accession>
<name>A0A7L6B2Y7_9ACTN</name>
<dbReference type="EMBL" id="CP059322">
    <property type="protein sequence ID" value="QLQ36010.1"/>
    <property type="molecule type" value="Genomic_DNA"/>
</dbReference>
<organism evidence="3 4">
    <name type="scientific">Micromonospora robiginosa</name>
    <dbReference type="NCBI Taxonomy" id="2749844"/>
    <lineage>
        <taxon>Bacteria</taxon>
        <taxon>Bacillati</taxon>
        <taxon>Actinomycetota</taxon>
        <taxon>Actinomycetes</taxon>
        <taxon>Micromonosporales</taxon>
        <taxon>Micromonosporaceae</taxon>
        <taxon>Micromonospora</taxon>
    </lineage>
</organism>
<dbReference type="Proteomes" id="UP000510844">
    <property type="component" value="Chromosome"/>
</dbReference>
<dbReference type="Gene3D" id="3.30.200.20">
    <property type="entry name" value="Phosphorylase Kinase, domain 1"/>
    <property type="match status" value="1"/>
</dbReference>
<keyword evidence="3" id="KW-0808">Transferase</keyword>
<evidence type="ECO:0000259" key="2">
    <source>
        <dbReference type="Pfam" id="PF01636"/>
    </source>
</evidence>
<dbReference type="Pfam" id="PF01636">
    <property type="entry name" value="APH"/>
    <property type="match status" value="1"/>
</dbReference>
<dbReference type="InterPro" id="IPR002575">
    <property type="entry name" value="Aminoglycoside_PTrfase"/>
</dbReference>
<dbReference type="Gene3D" id="3.90.1200.10">
    <property type="match status" value="1"/>
</dbReference>
<proteinExistence type="predicted"/>
<reference evidence="4" key="1">
    <citation type="submission" date="2020-07" db="EMBL/GenBank/DDBJ databases">
        <title>A new Micromonospora strain with potent antibiotic activity isolated from the microbiome of a mid-Atlantic deep-sea sponge.</title>
        <authorList>
            <person name="Back C.R."/>
            <person name="Stennett H.L."/>
            <person name="Williams S.E."/>
            <person name="Wang L."/>
            <person name="Ojeda Gomez J."/>
            <person name="Abdulle O.M."/>
            <person name="Duffy T."/>
            <person name="Hendry K.R."/>
            <person name="Powell D."/>
            <person name="Stach J.E."/>
            <person name="Essex-Lopresti A.E."/>
            <person name="Willis C.L."/>
            <person name="Curnow P."/>
            <person name="Race P.R."/>
        </authorList>
    </citation>
    <scope>NUCLEOTIDE SEQUENCE [LARGE SCALE GENOMIC DNA]</scope>
    <source>
        <strain evidence="4">28ISP2-46</strain>
    </source>
</reference>